<dbReference type="EMBL" id="ML170166">
    <property type="protein sequence ID" value="TDL24542.1"/>
    <property type="molecule type" value="Genomic_DNA"/>
</dbReference>
<dbReference type="GO" id="GO:0006620">
    <property type="term" value="P:post-translational protein targeting to endoplasmic reticulum membrane"/>
    <property type="evidence" value="ECO:0007669"/>
    <property type="project" value="TreeGrafter"/>
</dbReference>
<name>A0A4Y7QBT8_9AGAM</name>
<evidence type="ECO:0000313" key="4">
    <source>
        <dbReference type="EMBL" id="TDL24542.1"/>
    </source>
</evidence>
<dbReference type="OrthoDB" id="2423701at2759"/>
<keyword evidence="1" id="KW-0677">Repeat</keyword>
<dbReference type="Gene3D" id="1.25.40.10">
    <property type="entry name" value="Tetratricopeptide repeat domain"/>
    <property type="match status" value="1"/>
</dbReference>
<evidence type="ECO:0000256" key="3">
    <source>
        <dbReference type="PROSITE-ProRule" id="PRU00339"/>
    </source>
</evidence>
<keyword evidence="5" id="KW-1185">Reference proteome</keyword>
<dbReference type="VEuPathDB" id="FungiDB:BD410DRAFT_838064"/>
<dbReference type="GO" id="GO:0016020">
    <property type="term" value="C:membrane"/>
    <property type="evidence" value="ECO:0007669"/>
    <property type="project" value="TreeGrafter"/>
</dbReference>
<evidence type="ECO:0000256" key="1">
    <source>
        <dbReference type="ARBA" id="ARBA00022737"/>
    </source>
</evidence>
<dbReference type="SUPFAM" id="SSF48452">
    <property type="entry name" value="TPR-like"/>
    <property type="match status" value="1"/>
</dbReference>
<evidence type="ECO:0000256" key="2">
    <source>
        <dbReference type="ARBA" id="ARBA00022803"/>
    </source>
</evidence>
<gene>
    <name evidence="4" type="ORF">BD410DRAFT_838064</name>
</gene>
<dbReference type="PANTHER" id="PTHR45831:SF2">
    <property type="entry name" value="LD24721P"/>
    <property type="match status" value="1"/>
</dbReference>
<dbReference type="InterPro" id="IPR019734">
    <property type="entry name" value="TPR_rpt"/>
</dbReference>
<dbReference type="InterPro" id="IPR011990">
    <property type="entry name" value="TPR-like_helical_dom_sf"/>
</dbReference>
<feature type="repeat" description="TPR" evidence="3">
    <location>
        <begin position="68"/>
        <end position="101"/>
    </location>
</feature>
<accession>A0A4Y7QBT8</accession>
<dbReference type="Proteomes" id="UP000294933">
    <property type="component" value="Unassembled WGS sequence"/>
</dbReference>
<organism evidence="4 5">
    <name type="scientific">Rickenella mellea</name>
    <dbReference type="NCBI Taxonomy" id="50990"/>
    <lineage>
        <taxon>Eukaryota</taxon>
        <taxon>Fungi</taxon>
        <taxon>Dikarya</taxon>
        <taxon>Basidiomycota</taxon>
        <taxon>Agaricomycotina</taxon>
        <taxon>Agaricomycetes</taxon>
        <taxon>Hymenochaetales</taxon>
        <taxon>Rickenellaceae</taxon>
        <taxon>Rickenella</taxon>
    </lineage>
</organism>
<dbReference type="STRING" id="50990.A0A4Y7QBT8"/>
<keyword evidence="2 3" id="KW-0802">TPR repeat</keyword>
<dbReference type="AlphaFoldDB" id="A0A4Y7QBT8"/>
<dbReference type="GO" id="GO:0072380">
    <property type="term" value="C:TRC complex"/>
    <property type="evidence" value="ECO:0007669"/>
    <property type="project" value="TreeGrafter"/>
</dbReference>
<reference evidence="4 5" key="1">
    <citation type="submission" date="2018-06" db="EMBL/GenBank/DDBJ databases">
        <title>A transcriptomic atlas of mushroom development highlights an independent origin of complex multicellularity.</title>
        <authorList>
            <consortium name="DOE Joint Genome Institute"/>
            <person name="Krizsan K."/>
            <person name="Almasi E."/>
            <person name="Merenyi Z."/>
            <person name="Sahu N."/>
            <person name="Viragh M."/>
            <person name="Koszo T."/>
            <person name="Mondo S."/>
            <person name="Kiss B."/>
            <person name="Balint B."/>
            <person name="Kues U."/>
            <person name="Barry K."/>
            <person name="Hegedus J.C."/>
            <person name="Henrissat B."/>
            <person name="Johnson J."/>
            <person name="Lipzen A."/>
            <person name="Ohm R."/>
            <person name="Nagy I."/>
            <person name="Pangilinan J."/>
            <person name="Yan J."/>
            <person name="Xiong Y."/>
            <person name="Grigoriev I.V."/>
            <person name="Hibbett D.S."/>
            <person name="Nagy L.G."/>
        </authorList>
    </citation>
    <scope>NUCLEOTIDE SEQUENCE [LARGE SCALE GENOMIC DNA]</scope>
    <source>
        <strain evidence="4 5">SZMC22713</strain>
    </source>
</reference>
<dbReference type="PANTHER" id="PTHR45831">
    <property type="entry name" value="LD24721P"/>
    <property type="match status" value="1"/>
</dbReference>
<protein>
    <submittedName>
        <fullName evidence="4">Uncharacterized protein</fullName>
    </submittedName>
</protein>
<sequence length="547" mass="61444">MSASEDSLQLKAEGNALFLEKKYVEASEKYTSAIELDGENAILWANRAAYLDACHDAKTATTIDPTYAKAWGRLASSFQEVGLWEAAVDAWKRALSALPMEDRTPSDDKQKEQYSSGLAKAENFVRENFGRVADTYNIDDAFGAGRNKLPWVRAENMLSQLREKGPQGLDSCAWVIAPAAKELEDGMKIIRDLKTVETPGGIEMMIARPGALQALTNSIVRDQRVFHMESKDIDNYTKQTRFEAQKLNAWVTAGPEHILVDAEVLLKTRGWDYVRPAISTTVRGWMMKAFISLGLEHAPGPAVQFYQSVVELLERGRQIWHNVPAADRGAVFTDAFVRGVKRLLLDGYMQAYGSNPGKNSAYPLQRLYEMADEIIKDVDNNLPMKSDGNPEWDVQPGDTEAYYMYTKGEALAVKGLYHMQFVKHEVDMEGADNIVMHLIKASSLYQQAADMFPMDEEKHCWYLYSSLCALWRAKAPLKVTLPLIAKTREVIPQMRSIWEHSVLQVKTGNMMLQLTLDFEDEVRKGLNEGLYTEDDSASPGWASDPKA</sequence>
<evidence type="ECO:0000313" key="5">
    <source>
        <dbReference type="Proteomes" id="UP000294933"/>
    </source>
</evidence>
<proteinExistence type="predicted"/>
<dbReference type="SMART" id="SM00028">
    <property type="entry name" value="TPR"/>
    <property type="match status" value="2"/>
</dbReference>
<dbReference type="PROSITE" id="PS50005">
    <property type="entry name" value="TPR"/>
    <property type="match status" value="1"/>
</dbReference>
<dbReference type="InterPro" id="IPR047150">
    <property type="entry name" value="SGT"/>
</dbReference>
<dbReference type="GO" id="GO:0060090">
    <property type="term" value="F:molecular adaptor activity"/>
    <property type="evidence" value="ECO:0007669"/>
    <property type="project" value="TreeGrafter"/>
</dbReference>